<feature type="transmembrane region" description="Helical" evidence="1">
    <location>
        <begin position="12"/>
        <end position="34"/>
    </location>
</feature>
<proteinExistence type="predicted"/>
<dbReference type="Proteomes" id="UP001203207">
    <property type="component" value="Unassembled WGS sequence"/>
</dbReference>
<dbReference type="AlphaFoldDB" id="A0AAE3K974"/>
<name>A0AAE3K974_9EURY</name>
<reference evidence="2" key="1">
    <citation type="journal article" date="2022" name="Syst. Appl. Microbiol.">
        <title>Natronocalculus amylovorans gen. nov., sp. nov., and Natranaeroarchaeum aerophilus sp. nov., dominant culturable amylolytic natronoarchaea from hypersaline soda lakes in southwestern Siberia.</title>
        <authorList>
            <person name="Sorokin D.Y."/>
            <person name="Elcheninov A.G."/>
            <person name="Khizhniak T.V."/>
            <person name="Koenen M."/>
            <person name="Bale N.J."/>
            <person name="Damste J.S.S."/>
            <person name="Kublanov I.V."/>
        </authorList>
    </citation>
    <scope>NUCLEOTIDE SEQUENCE</scope>
    <source>
        <strain evidence="2">AArc-St2</strain>
    </source>
</reference>
<dbReference type="InterPro" id="IPR055934">
    <property type="entry name" value="DUF7512"/>
</dbReference>
<reference evidence="2" key="2">
    <citation type="submission" date="2022-02" db="EMBL/GenBank/DDBJ databases">
        <authorList>
            <person name="Elcheninov A.G."/>
            <person name="Sorokin D.Y."/>
            <person name="Kublanov I.V."/>
        </authorList>
    </citation>
    <scope>NUCLEOTIDE SEQUENCE</scope>
    <source>
        <strain evidence="2">AArc-St2</strain>
    </source>
</reference>
<dbReference type="RefSeq" id="WP_250585513.1">
    <property type="nucleotide sequence ID" value="NZ_JAKRVX010000007.1"/>
</dbReference>
<keyword evidence="1" id="KW-0812">Transmembrane</keyword>
<protein>
    <submittedName>
        <fullName evidence="2">Uncharacterized protein</fullName>
    </submittedName>
</protein>
<evidence type="ECO:0000313" key="2">
    <source>
        <dbReference type="EMBL" id="MCL9818067.1"/>
    </source>
</evidence>
<dbReference type="EMBL" id="JAKRVX010000007">
    <property type="protein sequence ID" value="MCL9818067.1"/>
    <property type="molecule type" value="Genomic_DNA"/>
</dbReference>
<keyword evidence="1" id="KW-0472">Membrane</keyword>
<organism evidence="2 3">
    <name type="scientific">Natronocalculus amylovorans</name>
    <dbReference type="NCBI Taxonomy" id="2917812"/>
    <lineage>
        <taxon>Archaea</taxon>
        <taxon>Methanobacteriati</taxon>
        <taxon>Methanobacteriota</taxon>
        <taxon>Stenosarchaea group</taxon>
        <taxon>Halobacteria</taxon>
        <taxon>Halobacteriales</taxon>
        <taxon>Haloferacaceae</taxon>
        <taxon>Natronocalculus</taxon>
    </lineage>
</organism>
<keyword evidence="3" id="KW-1185">Reference proteome</keyword>
<comment type="caution">
    <text evidence="2">The sequence shown here is derived from an EMBL/GenBank/DDBJ whole genome shotgun (WGS) entry which is preliminary data.</text>
</comment>
<sequence>MIELSTLPATVQALLFVGVILFEAVFLYVGYGAIEKVAGSRIKRAITRGE</sequence>
<keyword evidence="1" id="KW-1133">Transmembrane helix</keyword>
<dbReference type="Pfam" id="PF24352">
    <property type="entry name" value="DUF7512"/>
    <property type="match status" value="1"/>
</dbReference>
<accession>A0AAE3K974</accession>
<evidence type="ECO:0000256" key="1">
    <source>
        <dbReference type="SAM" id="Phobius"/>
    </source>
</evidence>
<evidence type="ECO:0000313" key="3">
    <source>
        <dbReference type="Proteomes" id="UP001203207"/>
    </source>
</evidence>
<gene>
    <name evidence="2" type="ORF">AArcSt2_14080</name>
</gene>